<organism evidence="2 3">
    <name type="scientific">Cytobacillus firmus</name>
    <name type="common">Bacillus firmus</name>
    <dbReference type="NCBI Taxonomy" id="1399"/>
    <lineage>
        <taxon>Bacteria</taxon>
        <taxon>Bacillati</taxon>
        <taxon>Bacillota</taxon>
        <taxon>Bacilli</taxon>
        <taxon>Bacillales</taxon>
        <taxon>Bacillaceae</taxon>
        <taxon>Cytobacillus</taxon>
    </lineage>
</organism>
<protein>
    <submittedName>
        <fullName evidence="2">Uncharacterized protein YbjT (DUF2867 family)</fullName>
    </submittedName>
</protein>
<dbReference type="Proteomes" id="UP000252731">
    <property type="component" value="Unassembled WGS sequence"/>
</dbReference>
<feature type="domain" description="NAD(P)-binding" evidence="1">
    <location>
        <begin position="7"/>
        <end position="118"/>
    </location>
</feature>
<dbReference type="PANTHER" id="PTHR14097">
    <property type="entry name" value="OXIDOREDUCTASE HTATIP2"/>
    <property type="match status" value="1"/>
</dbReference>
<dbReference type="SUPFAM" id="SSF51735">
    <property type="entry name" value="NAD(P)-binding Rossmann-fold domains"/>
    <property type="match status" value="1"/>
</dbReference>
<evidence type="ECO:0000313" key="3">
    <source>
        <dbReference type="Proteomes" id="UP000252731"/>
    </source>
</evidence>
<sequence length="219" mass="24349">MHALLIGATGATGKDLLDLLLEDDSFHQVDIFVRRDLHIQNEKLKVHVIDFDNPEHWKHLVKGDVLFSCLGTTLKAAGSKEAQWKIDYDYQYQVAEAARENNVSTYVLVSSGGSSPNSLFFYPRMKGQLEEAVKALGFPKLSIFKPPVLIRKNSDRTMEVAGLKAVQFFNKFGILRTQKPLPTEILAAAMINSAKTKDNGLSTLEGKAIWECAGLNNID</sequence>
<evidence type="ECO:0000313" key="2">
    <source>
        <dbReference type="EMBL" id="RBP92888.1"/>
    </source>
</evidence>
<accession>A0A366JUT6</accession>
<name>A0A366JUT6_CYTFI</name>
<dbReference type="Gene3D" id="3.40.50.720">
    <property type="entry name" value="NAD(P)-binding Rossmann-like Domain"/>
    <property type="match status" value="1"/>
</dbReference>
<proteinExistence type="predicted"/>
<dbReference type="RefSeq" id="WP_113882883.1">
    <property type="nucleotide sequence ID" value="NZ_QNSF01000006.1"/>
</dbReference>
<dbReference type="Pfam" id="PF13460">
    <property type="entry name" value="NAD_binding_10"/>
    <property type="match status" value="1"/>
</dbReference>
<dbReference type="InterPro" id="IPR036291">
    <property type="entry name" value="NAD(P)-bd_dom_sf"/>
</dbReference>
<dbReference type="EMBL" id="QNSF01000006">
    <property type="protein sequence ID" value="RBP92888.1"/>
    <property type="molecule type" value="Genomic_DNA"/>
</dbReference>
<dbReference type="PANTHER" id="PTHR14097:SF7">
    <property type="entry name" value="OXIDOREDUCTASE HTATIP2"/>
    <property type="match status" value="1"/>
</dbReference>
<reference evidence="2 3" key="1">
    <citation type="submission" date="2018-06" db="EMBL/GenBank/DDBJ databases">
        <title>Freshwater and sediment microbial communities from various areas in North America, analyzing microbe dynamics in response to fracking.</title>
        <authorList>
            <person name="Lamendella R."/>
        </authorList>
    </citation>
    <scope>NUCLEOTIDE SEQUENCE [LARGE SCALE GENOMIC DNA]</scope>
    <source>
        <strain evidence="2 3">14_TX</strain>
    </source>
</reference>
<dbReference type="STRING" id="1399.VL14_09760"/>
<keyword evidence="3" id="KW-1185">Reference proteome</keyword>
<dbReference type="OrthoDB" id="9798632at2"/>
<dbReference type="AlphaFoldDB" id="A0A366JUT6"/>
<evidence type="ECO:0000259" key="1">
    <source>
        <dbReference type="Pfam" id="PF13460"/>
    </source>
</evidence>
<dbReference type="InterPro" id="IPR016040">
    <property type="entry name" value="NAD(P)-bd_dom"/>
</dbReference>
<comment type="caution">
    <text evidence="2">The sequence shown here is derived from an EMBL/GenBank/DDBJ whole genome shotgun (WGS) entry which is preliminary data.</text>
</comment>
<gene>
    <name evidence="2" type="ORF">DFO70_10617</name>
</gene>